<dbReference type="InterPro" id="IPR058533">
    <property type="entry name" value="Cation_efflux_TM"/>
</dbReference>
<comment type="subcellular location">
    <subcellularLocation>
        <location evidence="1">Membrane</location>
        <topology evidence="1">Multi-pass membrane protein</topology>
    </subcellularLocation>
</comment>
<dbReference type="PANTHER" id="PTHR43840:SF15">
    <property type="entry name" value="MITOCHONDRIAL METAL TRANSPORTER 1-RELATED"/>
    <property type="match status" value="1"/>
</dbReference>
<dbReference type="OrthoDB" id="9806522at2"/>
<evidence type="ECO:0000256" key="5">
    <source>
        <dbReference type="ARBA" id="ARBA00022989"/>
    </source>
</evidence>
<keyword evidence="6 7" id="KW-0472">Membrane</keyword>
<evidence type="ECO:0000259" key="9">
    <source>
        <dbReference type="Pfam" id="PF16916"/>
    </source>
</evidence>
<protein>
    <submittedName>
        <fullName evidence="10">Cation transporter</fullName>
    </submittedName>
</protein>
<dbReference type="PROSITE" id="PS51257">
    <property type="entry name" value="PROKAR_LIPOPROTEIN"/>
    <property type="match status" value="1"/>
</dbReference>
<dbReference type="Proteomes" id="UP000190626">
    <property type="component" value="Unassembled WGS sequence"/>
</dbReference>
<dbReference type="SUPFAM" id="SSF161111">
    <property type="entry name" value="Cation efflux protein transmembrane domain-like"/>
    <property type="match status" value="1"/>
</dbReference>
<dbReference type="InterPro" id="IPR036837">
    <property type="entry name" value="Cation_efflux_CTD_sf"/>
</dbReference>
<dbReference type="Pfam" id="PF16916">
    <property type="entry name" value="ZT_dimer"/>
    <property type="match status" value="1"/>
</dbReference>
<dbReference type="InterPro" id="IPR027470">
    <property type="entry name" value="Cation_efflux_CTD"/>
</dbReference>
<evidence type="ECO:0000256" key="1">
    <source>
        <dbReference type="ARBA" id="ARBA00004141"/>
    </source>
</evidence>
<feature type="transmembrane region" description="Helical" evidence="7">
    <location>
        <begin position="12"/>
        <end position="30"/>
    </location>
</feature>
<dbReference type="Gene3D" id="3.30.70.1350">
    <property type="entry name" value="Cation efflux protein, cytoplasmic domain"/>
    <property type="match status" value="1"/>
</dbReference>
<evidence type="ECO:0000256" key="6">
    <source>
        <dbReference type="ARBA" id="ARBA00023136"/>
    </source>
</evidence>
<feature type="transmembrane region" description="Helical" evidence="7">
    <location>
        <begin position="181"/>
        <end position="198"/>
    </location>
</feature>
<feature type="transmembrane region" description="Helical" evidence="7">
    <location>
        <begin position="115"/>
        <end position="135"/>
    </location>
</feature>
<comment type="similarity">
    <text evidence="2">Belongs to the cation diffusion facilitator (CDF) transporter (TC 2.A.4) family.</text>
</comment>
<proteinExistence type="inferred from homology"/>
<dbReference type="RefSeq" id="WP_079419016.1">
    <property type="nucleotide sequence ID" value="NZ_MBTG01000045.1"/>
</dbReference>
<comment type="caution">
    <text evidence="10">The sequence shown here is derived from an EMBL/GenBank/DDBJ whole genome shotgun (WGS) entry which is preliminary data.</text>
</comment>
<evidence type="ECO:0000313" key="11">
    <source>
        <dbReference type="Proteomes" id="UP000190626"/>
    </source>
</evidence>
<dbReference type="STRING" id="1469647.BC351_08750"/>
<dbReference type="AlphaFoldDB" id="A0A1V4HAD7"/>
<evidence type="ECO:0000256" key="7">
    <source>
        <dbReference type="SAM" id="Phobius"/>
    </source>
</evidence>
<keyword evidence="3" id="KW-0813">Transport</keyword>
<dbReference type="Pfam" id="PF01545">
    <property type="entry name" value="Cation_efflux"/>
    <property type="match status" value="1"/>
</dbReference>
<feature type="domain" description="Cation efflux protein transmembrane" evidence="8">
    <location>
        <begin position="16"/>
        <end position="209"/>
    </location>
</feature>
<sequence>MNDERFRKTKLAVGLGIAGNIALACLKGIVGFAAQSSALLADAARSTSDAVRSIAIFMNIQTQAMLPDEAFSKSEGKKLPVSTILLSLIMLVLGVEMGLSAMKSLWAGVEHAPRIYAFAAIAVSLVVKEIFHQYTYKLGKRLHDQGIITNARGHRFDIYSSIVALIGMASAQMGHFKGLSFLYYMDPLAALVVSVLVLRSGIKFMKDTLHNNNDHVLQQEDAADLIAAVQVMKGVITVDDLKAREQGHYVVVDIKISVNPRASVWEGHELSKKVKQQLMKRFQHVSDVYVHVAPYDAGFPYKHDVDTEQQDFPSVIH</sequence>
<accession>A0A1V4HAD7</accession>
<evidence type="ECO:0000256" key="2">
    <source>
        <dbReference type="ARBA" id="ARBA00008114"/>
    </source>
</evidence>
<keyword evidence="4 7" id="KW-0812">Transmembrane</keyword>
<gene>
    <name evidence="10" type="ORF">BC351_08750</name>
</gene>
<organism evidence="10 11">
    <name type="scientific">Paenibacillus ferrarius</name>
    <dbReference type="NCBI Taxonomy" id="1469647"/>
    <lineage>
        <taxon>Bacteria</taxon>
        <taxon>Bacillati</taxon>
        <taxon>Bacillota</taxon>
        <taxon>Bacilli</taxon>
        <taxon>Bacillales</taxon>
        <taxon>Paenibacillaceae</taxon>
        <taxon>Paenibacillus</taxon>
    </lineage>
</organism>
<name>A0A1V4HAD7_9BACL</name>
<evidence type="ECO:0000256" key="3">
    <source>
        <dbReference type="ARBA" id="ARBA00022448"/>
    </source>
</evidence>
<feature type="transmembrane region" description="Helical" evidence="7">
    <location>
        <begin position="79"/>
        <end position="95"/>
    </location>
</feature>
<dbReference type="PANTHER" id="PTHR43840">
    <property type="entry name" value="MITOCHONDRIAL METAL TRANSPORTER 1-RELATED"/>
    <property type="match status" value="1"/>
</dbReference>
<dbReference type="GO" id="GO:0016020">
    <property type="term" value="C:membrane"/>
    <property type="evidence" value="ECO:0007669"/>
    <property type="project" value="UniProtKB-SubCell"/>
</dbReference>
<evidence type="ECO:0000313" key="10">
    <source>
        <dbReference type="EMBL" id="OPH48545.1"/>
    </source>
</evidence>
<keyword evidence="11" id="KW-1185">Reference proteome</keyword>
<dbReference type="InterPro" id="IPR002524">
    <property type="entry name" value="Cation_efflux"/>
</dbReference>
<dbReference type="NCBIfam" id="TIGR01297">
    <property type="entry name" value="CDF"/>
    <property type="match status" value="1"/>
</dbReference>
<evidence type="ECO:0000259" key="8">
    <source>
        <dbReference type="Pfam" id="PF01545"/>
    </source>
</evidence>
<evidence type="ECO:0000256" key="4">
    <source>
        <dbReference type="ARBA" id="ARBA00022692"/>
    </source>
</evidence>
<dbReference type="InterPro" id="IPR050291">
    <property type="entry name" value="CDF_Transporter"/>
</dbReference>
<dbReference type="GO" id="GO:0008324">
    <property type="term" value="F:monoatomic cation transmembrane transporter activity"/>
    <property type="evidence" value="ECO:0007669"/>
    <property type="project" value="InterPro"/>
</dbReference>
<dbReference type="Gene3D" id="1.20.1510.10">
    <property type="entry name" value="Cation efflux protein transmembrane domain"/>
    <property type="match status" value="1"/>
</dbReference>
<reference evidence="11" key="1">
    <citation type="submission" date="2016-07" db="EMBL/GenBank/DDBJ databases">
        <authorList>
            <person name="Florea S."/>
            <person name="Webb J.S."/>
            <person name="Jaromczyk J."/>
            <person name="Schardl C.L."/>
        </authorList>
    </citation>
    <scope>NUCLEOTIDE SEQUENCE [LARGE SCALE GENOMIC DNA]</scope>
    <source>
        <strain evidence="11">CY1</strain>
    </source>
</reference>
<keyword evidence="5 7" id="KW-1133">Transmembrane helix</keyword>
<feature type="domain" description="Cation efflux protein cytoplasmic" evidence="9">
    <location>
        <begin position="218"/>
        <end position="295"/>
    </location>
</feature>
<dbReference type="EMBL" id="MBTG01000045">
    <property type="protein sequence ID" value="OPH48545.1"/>
    <property type="molecule type" value="Genomic_DNA"/>
</dbReference>
<dbReference type="InterPro" id="IPR027469">
    <property type="entry name" value="Cation_efflux_TMD_sf"/>
</dbReference>
<dbReference type="SUPFAM" id="SSF160240">
    <property type="entry name" value="Cation efflux protein cytoplasmic domain-like"/>
    <property type="match status" value="1"/>
</dbReference>